<reference evidence="4" key="1">
    <citation type="submission" date="2024-06" db="EMBL/GenBank/DDBJ databases">
        <authorList>
            <person name="Ryan C."/>
        </authorList>
    </citation>
    <scope>NUCLEOTIDE SEQUENCE [LARGE SCALE GENOMIC DNA]</scope>
</reference>
<evidence type="ECO:0000259" key="2">
    <source>
        <dbReference type="Pfam" id="PF23622"/>
    </source>
</evidence>
<dbReference type="PANTHER" id="PTHR34145:SF78">
    <property type="entry name" value="FBD DOMAIN-CONTAINING PROTEIN"/>
    <property type="match status" value="1"/>
</dbReference>
<evidence type="ECO:0000313" key="4">
    <source>
        <dbReference type="Proteomes" id="UP001497457"/>
    </source>
</evidence>
<gene>
    <name evidence="3" type="ORF">URODEC1_LOCUS80505</name>
</gene>
<organism evidence="3 4">
    <name type="scientific">Urochloa decumbens</name>
    <dbReference type="NCBI Taxonomy" id="240449"/>
    <lineage>
        <taxon>Eukaryota</taxon>
        <taxon>Viridiplantae</taxon>
        <taxon>Streptophyta</taxon>
        <taxon>Embryophyta</taxon>
        <taxon>Tracheophyta</taxon>
        <taxon>Spermatophyta</taxon>
        <taxon>Magnoliopsida</taxon>
        <taxon>Liliopsida</taxon>
        <taxon>Poales</taxon>
        <taxon>Poaceae</taxon>
        <taxon>PACMAD clade</taxon>
        <taxon>Panicoideae</taxon>
        <taxon>Panicodae</taxon>
        <taxon>Paniceae</taxon>
        <taxon>Melinidinae</taxon>
        <taxon>Urochloa</taxon>
    </lineage>
</organism>
<dbReference type="Gene3D" id="3.80.10.10">
    <property type="entry name" value="Ribonuclease Inhibitor"/>
    <property type="match status" value="1"/>
</dbReference>
<dbReference type="InterPro" id="IPR036047">
    <property type="entry name" value="F-box-like_dom_sf"/>
</dbReference>
<dbReference type="Proteomes" id="UP001497457">
    <property type="component" value="Chromosome 31b"/>
</dbReference>
<feature type="compositionally biased region" description="Basic residues" evidence="1">
    <location>
        <begin position="15"/>
        <end position="25"/>
    </location>
</feature>
<keyword evidence="4" id="KW-1185">Reference proteome</keyword>
<dbReference type="InterPro" id="IPR032675">
    <property type="entry name" value="LRR_dom_sf"/>
</dbReference>
<dbReference type="SUPFAM" id="SSF81383">
    <property type="entry name" value="F-box domain"/>
    <property type="match status" value="1"/>
</dbReference>
<dbReference type="PANTHER" id="PTHR34145">
    <property type="entry name" value="OS02G0105600 PROTEIN"/>
    <property type="match status" value="1"/>
</dbReference>
<evidence type="ECO:0000256" key="1">
    <source>
        <dbReference type="SAM" id="MobiDB-lite"/>
    </source>
</evidence>
<name>A0ABC9D0U0_9POAL</name>
<evidence type="ECO:0000313" key="3">
    <source>
        <dbReference type="EMBL" id="CAL5029670.1"/>
    </source>
</evidence>
<feature type="domain" description="At1g61320/AtMIF1 LRR" evidence="2">
    <location>
        <begin position="126"/>
        <end position="521"/>
    </location>
</feature>
<dbReference type="SUPFAM" id="SSF52047">
    <property type="entry name" value="RNI-like"/>
    <property type="match status" value="1"/>
</dbReference>
<feature type="region of interest" description="Disordered" evidence="1">
    <location>
        <begin position="14"/>
        <end position="45"/>
    </location>
</feature>
<dbReference type="Pfam" id="PF23622">
    <property type="entry name" value="LRR_At1g61320_AtMIF1"/>
    <property type="match status" value="1"/>
</dbReference>
<dbReference type="InterPro" id="IPR055357">
    <property type="entry name" value="LRR_At1g61320_AtMIF1"/>
</dbReference>
<accession>A0ABC9D0U0</accession>
<dbReference type="InterPro" id="IPR053772">
    <property type="entry name" value="At1g61320/At1g61330-like"/>
</dbReference>
<proteinExistence type="predicted"/>
<sequence>MGLLGLKRLISMQREHKHRRQRQIRNQKSTKVPKKKDSLCQDDDHSEGAKRLRYSVPNLPEDIWCHIHSLMPLRDAAHSACISRGFLHSWRCHPNLNFTKKTLCWKRNASGKGDMARRFTERVDHILKNHSGIGVKTLNLEIPYYCKFDAYRLNHWLQIAIAPGIEVVTLLLPENYKAKYSFPCSLLFSGCGNSIRYLRLNHCAFRPPVGFDCLRSLTKLYLYDVCIMGDELGNLFSNSFALEQLELLSCGELISLRIPFWLERLSFLDVFGCKMLQVIEIKAPNLHTFKFYGGPVHLSLGESSQVKNLDFELSNFGSSVSYAITELPSTVPTLETLKLTSYRERVDTPMVAEKFLNLKYLDIYLSGENEPIPADYDYLSLVSFLDASPALETFILTVNQNDVKHDSVFGNASHMRHILGPKHDRLREVQIDGFCSAKSMVELACHILENATSLESLTVDTIFDMFADGHVRRCSIQKKSECSPIPRDMILEAHKALSAINRYIVGRLPPAAKLHVREPCSWCHSIVDVELP</sequence>
<dbReference type="EMBL" id="OZ075141">
    <property type="protein sequence ID" value="CAL5029670.1"/>
    <property type="molecule type" value="Genomic_DNA"/>
</dbReference>
<protein>
    <recommendedName>
        <fullName evidence="2">At1g61320/AtMIF1 LRR domain-containing protein</fullName>
    </recommendedName>
</protein>
<dbReference type="AlphaFoldDB" id="A0ABC9D0U0"/>
<feature type="compositionally biased region" description="Basic and acidic residues" evidence="1">
    <location>
        <begin position="35"/>
        <end position="45"/>
    </location>
</feature>
<reference evidence="3 4" key="2">
    <citation type="submission" date="2024-10" db="EMBL/GenBank/DDBJ databases">
        <authorList>
            <person name="Ryan C."/>
        </authorList>
    </citation>
    <scope>NUCLEOTIDE SEQUENCE [LARGE SCALE GENOMIC DNA]</scope>
</reference>